<reference evidence="2 3" key="1">
    <citation type="submission" date="2017-12" db="EMBL/GenBank/DDBJ databases">
        <title>Taxonomic description and draft genome of Pradoshia cofamensis Gen. nov., sp. nov., a thermotolerant bacillale isolated from anterior gut of earthworm Eisenia fetida.</title>
        <authorList>
            <person name="Saha T."/>
            <person name="Chakraborty R."/>
        </authorList>
    </citation>
    <scope>NUCLEOTIDE SEQUENCE [LARGE SCALE GENOMIC DNA]</scope>
    <source>
        <strain evidence="2 3">EAG3</strain>
    </source>
</reference>
<dbReference type="PANTHER" id="PTHR43471">
    <property type="entry name" value="ABC TRANSPORTER PERMEASE"/>
    <property type="match status" value="1"/>
</dbReference>
<keyword evidence="1" id="KW-0472">Membrane</keyword>
<feature type="transmembrane region" description="Helical" evidence="1">
    <location>
        <begin position="55"/>
        <end position="73"/>
    </location>
</feature>
<evidence type="ECO:0000313" key="3">
    <source>
        <dbReference type="Proteomes" id="UP000239663"/>
    </source>
</evidence>
<keyword evidence="3" id="KW-1185">Reference proteome</keyword>
<feature type="transmembrane region" description="Helical" evidence="1">
    <location>
        <begin position="18"/>
        <end position="35"/>
    </location>
</feature>
<dbReference type="EMBL" id="PKOZ01000006">
    <property type="protein sequence ID" value="PQD95024.1"/>
    <property type="molecule type" value="Genomic_DNA"/>
</dbReference>
<dbReference type="Pfam" id="PF12679">
    <property type="entry name" value="ABC2_membrane_2"/>
    <property type="match status" value="1"/>
</dbReference>
<organism evidence="2 3">
    <name type="scientific">Pradoshia eiseniae</name>
    <dbReference type="NCBI Taxonomy" id="2064768"/>
    <lineage>
        <taxon>Bacteria</taxon>
        <taxon>Bacillati</taxon>
        <taxon>Bacillota</taxon>
        <taxon>Bacilli</taxon>
        <taxon>Bacillales</taxon>
        <taxon>Bacillaceae</taxon>
        <taxon>Pradoshia</taxon>
    </lineage>
</organism>
<dbReference type="Proteomes" id="UP000239663">
    <property type="component" value="Unassembled WGS sequence"/>
</dbReference>
<dbReference type="GO" id="GO:0140359">
    <property type="term" value="F:ABC-type transporter activity"/>
    <property type="evidence" value="ECO:0007669"/>
    <property type="project" value="InterPro"/>
</dbReference>
<gene>
    <name evidence="2" type="ORF">CYL18_11885</name>
</gene>
<proteinExistence type="predicted"/>
<protein>
    <submittedName>
        <fullName evidence="2">ABC transporter permease</fullName>
    </submittedName>
</protein>
<dbReference type="OrthoDB" id="2680264at2"/>
<dbReference type="GO" id="GO:0005886">
    <property type="term" value="C:plasma membrane"/>
    <property type="evidence" value="ECO:0007669"/>
    <property type="project" value="UniProtKB-SubCell"/>
</dbReference>
<feature type="transmembrane region" description="Helical" evidence="1">
    <location>
        <begin position="169"/>
        <end position="190"/>
    </location>
</feature>
<keyword evidence="1" id="KW-1133">Transmembrane helix</keyword>
<sequence>MWTIWRSEWKTTTRQKSYYAILILWLLVISLLIILEGTNGSISGYTNITGTIVNIMLYILPLFMLIYGSFAIAGEMENGQWSLLCTYPLEMSSYFFGKLGGQFTAQAVSYSLAYWLSMLLGLITGLSISMNWMLVLYIFSLLLILFFLSIGLFLGAFVSTRWQALTYSVGGWFVLIMIWPTLLIAMTSALPYPMIGPVMKTAMFINPAEFTRFFLVVRLNAGSIFGQAYDSIVPLFEQGIVWGVIFLYGFTVIAFLGGLSIWKLKRRRAN</sequence>
<name>A0A2S7MZ01_9BACI</name>
<feature type="transmembrane region" description="Helical" evidence="1">
    <location>
        <begin position="134"/>
        <end position="157"/>
    </location>
</feature>
<accession>A0A2S7MZ01</accession>
<comment type="caution">
    <text evidence="2">The sequence shown here is derived from an EMBL/GenBank/DDBJ whole genome shotgun (WGS) entry which is preliminary data.</text>
</comment>
<keyword evidence="1" id="KW-0812">Transmembrane</keyword>
<dbReference type="AlphaFoldDB" id="A0A2S7MZ01"/>
<evidence type="ECO:0000256" key="1">
    <source>
        <dbReference type="SAM" id="Phobius"/>
    </source>
</evidence>
<feature type="transmembrane region" description="Helical" evidence="1">
    <location>
        <begin position="240"/>
        <end position="262"/>
    </location>
</feature>
<evidence type="ECO:0000313" key="2">
    <source>
        <dbReference type="EMBL" id="PQD95024.1"/>
    </source>
</evidence>
<dbReference type="RefSeq" id="WP_104849729.1">
    <property type="nucleotide sequence ID" value="NZ_PKOZ01000006.1"/>
</dbReference>
<feature type="transmembrane region" description="Helical" evidence="1">
    <location>
        <begin position="107"/>
        <end position="128"/>
    </location>
</feature>